<keyword evidence="19" id="KW-1185">Reference proteome</keyword>
<dbReference type="InterPro" id="IPR011766">
    <property type="entry name" value="TPP_enzyme_TPP-bd"/>
</dbReference>
<dbReference type="Gene3D" id="3.40.50.970">
    <property type="match status" value="2"/>
</dbReference>
<evidence type="ECO:0000256" key="2">
    <source>
        <dbReference type="ARBA" id="ARBA00005025"/>
    </source>
</evidence>
<dbReference type="UniPathway" id="UPA00049">
    <property type="reaction ID" value="UER00059"/>
</dbReference>
<dbReference type="GO" id="GO:0003984">
    <property type="term" value="F:acetolactate synthase activity"/>
    <property type="evidence" value="ECO:0007669"/>
    <property type="project" value="UniProtKB-EC"/>
</dbReference>
<keyword evidence="5 14" id="KW-0028">Amino-acid biosynthesis</keyword>
<dbReference type="Gene3D" id="3.40.50.1220">
    <property type="entry name" value="TPP-binding domain"/>
    <property type="match status" value="1"/>
</dbReference>
<accession>A0A1Y2K4I4</accession>
<comment type="similarity">
    <text evidence="3 14">Belongs to the TPP enzyme family.</text>
</comment>
<comment type="cofactor">
    <cofactor evidence="14">
        <name>thiamine diphosphate</name>
        <dbReference type="ChEBI" id="CHEBI:58937"/>
    </cofactor>
    <text evidence="14">Binds 1 thiamine pyrophosphate per subunit.</text>
</comment>
<proteinExistence type="inferred from homology"/>
<dbReference type="InterPro" id="IPR012000">
    <property type="entry name" value="Thiamin_PyroP_enz_cen_dom"/>
</dbReference>
<dbReference type="FunFam" id="3.40.50.970:FF:000016">
    <property type="entry name" value="Acetolactate synthase"/>
    <property type="match status" value="1"/>
</dbReference>
<dbReference type="AlphaFoldDB" id="A0A1Y2K4I4"/>
<dbReference type="InterPro" id="IPR029061">
    <property type="entry name" value="THDP-binding"/>
</dbReference>
<evidence type="ECO:0000256" key="8">
    <source>
        <dbReference type="ARBA" id="ARBA00022723"/>
    </source>
</evidence>
<keyword evidence="7 14" id="KW-0808">Transferase</keyword>
<evidence type="ECO:0000256" key="12">
    <source>
        <dbReference type="ARBA" id="ARBA00023304"/>
    </source>
</evidence>
<dbReference type="FunFam" id="3.40.50.970:FF:000007">
    <property type="entry name" value="Acetolactate synthase"/>
    <property type="match status" value="1"/>
</dbReference>
<name>A0A1Y2K4I4_9PROT</name>
<dbReference type="Proteomes" id="UP000194003">
    <property type="component" value="Unassembled WGS sequence"/>
</dbReference>
<dbReference type="PANTHER" id="PTHR18968">
    <property type="entry name" value="THIAMINE PYROPHOSPHATE ENZYMES"/>
    <property type="match status" value="1"/>
</dbReference>
<dbReference type="GO" id="GO:0009099">
    <property type="term" value="P:L-valine biosynthetic process"/>
    <property type="evidence" value="ECO:0007669"/>
    <property type="project" value="UniProtKB-UniPathway"/>
</dbReference>
<evidence type="ECO:0000256" key="11">
    <source>
        <dbReference type="ARBA" id="ARBA00023052"/>
    </source>
</evidence>
<dbReference type="SUPFAM" id="SSF52518">
    <property type="entry name" value="Thiamin diphosphate-binding fold (THDP-binding)"/>
    <property type="match status" value="2"/>
</dbReference>
<keyword evidence="10 14" id="KW-0460">Magnesium</keyword>
<evidence type="ECO:0000259" key="17">
    <source>
        <dbReference type="Pfam" id="PF02776"/>
    </source>
</evidence>
<evidence type="ECO:0000313" key="19">
    <source>
        <dbReference type="Proteomes" id="UP000194003"/>
    </source>
</evidence>
<evidence type="ECO:0000259" key="15">
    <source>
        <dbReference type="Pfam" id="PF00205"/>
    </source>
</evidence>
<dbReference type="EMBL" id="LVJN01000019">
    <property type="protein sequence ID" value="OSM04287.1"/>
    <property type="molecule type" value="Genomic_DNA"/>
</dbReference>
<dbReference type="InterPro" id="IPR012001">
    <property type="entry name" value="Thiamin_PyroP_enz_TPP-bd_dom"/>
</dbReference>
<organism evidence="18 19">
    <name type="scientific">Magnetofaba australis IT-1</name>
    <dbReference type="NCBI Taxonomy" id="1434232"/>
    <lineage>
        <taxon>Bacteria</taxon>
        <taxon>Pseudomonadati</taxon>
        <taxon>Pseudomonadota</taxon>
        <taxon>Magnetococcia</taxon>
        <taxon>Magnetococcales</taxon>
        <taxon>Magnetococcaceae</taxon>
        <taxon>Magnetofaba</taxon>
    </lineage>
</organism>
<dbReference type="EC" id="2.2.1.6" evidence="4 14"/>
<evidence type="ECO:0000313" key="18">
    <source>
        <dbReference type="EMBL" id="OSM04287.1"/>
    </source>
</evidence>
<keyword evidence="11 14" id="KW-0786">Thiamine pyrophosphate</keyword>
<dbReference type="NCBIfam" id="TIGR00118">
    <property type="entry name" value="acolac_lg"/>
    <property type="match status" value="1"/>
</dbReference>
<dbReference type="PANTHER" id="PTHR18968:SF13">
    <property type="entry name" value="ACETOLACTATE SYNTHASE CATALYTIC SUBUNIT, MITOCHONDRIAL"/>
    <property type="match status" value="1"/>
</dbReference>
<dbReference type="Pfam" id="PF00205">
    <property type="entry name" value="TPP_enzyme_M"/>
    <property type="match status" value="1"/>
</dbReference>
<evidence type="ECO:0000256" key="6">
    <source>
        <dbReference type="ARBA" id="ARBA00022630"/>
    </source>
</evidence>
<evidence type="ECO:0000256" key="3">
    <source>
        <dbReference type="ARBA" id="ARBA00007812"/>
    </source>
</evidence>
<evidence type="ECO:0000256" key="7">
    <source>
        <dbReference type="ARBA" id="ARBA00022679"/>
    </source>
</evidence>
<keyword evidence="9" id="KW-0274">FAD</keyword>
<feature type="domain" description="Thiamine pyrophosphate enzyme N-terminal TPP-binding" evidence="17">
    <location>
        <begin position="4"/>
        <end position="119"/>
    </location>
</feature>
<comment type="pathway">
    <text evidence="2 14">Amino-acid biosynthesis; L-valine biosynthesis; L-valine from pyruvate: step 1/4.</text>
</comment>
<keyword evidence="8 14" id="KW-0479">Metal-binding</keyword>
<dbReference type="RefSeq" id="WP_085442381.1">
    <property type="nucleotide sequence ID" value="NZ_LVJN01000019.1"/>
</dbReference>
<dbReference type="CDD" id="cd02015">
    <property type="entry name" value="TPP_AHAS"/>
    <property type="match status" value="1"/>
</dbReference>
<evidence type="ECO:0000256" key="9">
    <source>
        <dbReference type="ARBA" id="ARBA00022827"/>
    </source>
</evidence>
<comment type="caution">
    <text evidence="18">The sequence shown here is derived from an EMBL/GenBank/DDBJ whole genome shotgun (WGS) entry which is preliminary data.</text>
</comment>
<dbReference type="InterPro" id="IPR039368">
    <property type="entry name" value="AHAS_TPP"/>
</dbReference>
<dbReference type="InterPro" id="IPR012846">
    <property type="entry name" value="Acetolactate_synth_lsu"/>
</dbReference>
<comment type="cofactor">
    <cofactor evidence="14">
        <name>Mg(2+)</name>
        <dbReference type="ChEBI" id="CHEBI:18420"/>
    </cofactor>
    <text evidence="14">Binds 1 Mg(2+) ion per subunit.</text>
</comment>
<feature type="domain" description="Thiamine pyrophosphate enzyme central" evidence="15">
    <location>
        <begin position="195"/>
        <end position="329"/>
    </location>
</feature>
<evidence type="ECO:0000256" key="13">
    <source>
        <dbReference type="ARBA" id="ARBA00048670"/>
    </source>
</evidence>
<comment type="pathway">
    <text evidence="1 14">Amino-acid biosynthesis; L-isoleucine biosynthesis; L-isoleucine from 2-oxobutanoate: step 1/4.</text>
</comment>
<dbReference type="CDD" id="cd07035">
    <property type="entry name" value="TPP_PYR_POX_like"/>
    <property type="match status" value="1"/>
</dbReference>
<dbReference type="GO" id="GO:0000287">
    <property type="term" value="F:magnesium ion binding"/>
    <property type="evidence" value="ECO:0007669"/>
    <property type="project" value="UniProtKB-UniRule"/>
</dbReference>
<evidence type="ECO:0000256" key="1">
    <source>
        <dbReference type="ARBA" id="ARBA00004974"/>
    </source>
</evidence>
<dbReference type="Pfam" id="PF02776">
    <property type="entry name" value="TPP_enzyme_N"/>
    <property type="match status" value="1"/>
</dbReference>
<dbReference type="GO" id="GO:0009097">
    <property type="term" value="P:isoleucine biosynthetic process"/>
    <property type="evidence" value="ECO:0007669"/>
    <property type="project" value="UniProtKB-UniPathway"/>
</dbReference>
<keyword evidence="12 14" id="KW-0100">Branched-chain amino acid biosynthesis</keyword>
<dbReference type="InterPro" id="IPR045229">
    <property type="entry name" value="TPP_enz"/>
</dbReference>
<dbReference type="FunFam" id="3.40.50.1220:FF:000008">
    <property type="entry name" value="Acetolactate synthase"/>
    <property type="match status" value="1"/>
</dbReference>
<dbReference type="Pfam" id="PF02775">
    <property type="entry name" value="TPP_enzyme_C"/>
    <property type="match status" value="1"/>
</dbReference>
<gene>
    <name evidence="18" type="ORF">MAIT1_04159</name>
</gene>
<comment type="catalytic activity">
    <reaction evidence="13 14">
        <text>2 pyruvate + H(+) = (2S)-2-acetolactate + CO2</text>
        <dbReference type="Rhea" id="RHEA:25249"/>
        <dbReference type="ChEBI" id="CHEBI:15361"/>
        <dbReference type="ChEBI" id="CHEBI:15378"/>
        <dbReference type="ChEBI" id="CHEBI:16526"/>
        <dbReference type="ChEBI" id="CHEBI:58476"/>
        <dbReference type="EC" id="2.2.1.6"/>
    </reaction>
</comment>
<feature type="domain" description="Thiamine pyrophosphate enzyme TPP-binding" evidence="16">
    <location>
        <begin position="393"/>
        <end position="540"/>
    </location>
</feature>
<dbReference type="SUPFAM" id="SSF52467">
    <property type="entry name" value="DHS-like NAD/FAD-binding domain"/>
    <property type="match status" value="1"/>
</dbReference>
<dbReference type="GO" id="GO:0005948">
    <property type="term" value="C:acetolactate synthase complex"/>
    <property type="evidence" value="ECO:0007669"/>
    <property type="project" value="TreeGrafter"/>
</dbReference>
<dbReference type="InterPro" id="IPR029035">
    <property type="entry name" value="DHS-like_NAD/FAD-binding_dom"/>
</dbReference>
<evidence type="ECO:0000259" key="16">
    <source>
        <dbReference type="Pfam" id="PF02775"/>
    </source>
</evidence>
<evidence type="ECO:0000256" key="4">
    <source>
        <dbReference type="ARBA" id="ARBA00013145"/>
    </source>
</evidence>
<dbReference type="GO" id="GO:0050660">
    <property type="term" value="F:flavin adenine dinucleotide binding"/>
    <property type="evidence" value="ECO:0007669"/>
    <property type="project" value="InterPro"/>
</dbReference>
<evidence type="ECO:0000256" key="14">
    <source>
        <dbReference type="RuleBase" id="RU003591"/>
    </source>
</evidence>
<evidence type="ECO:0000256" key="10">
    <source>
        <dbReference type="ARBA" id="ARBA00022842"/>
    </source>
</evidence>
<dbReference type="STRING" id="1434232.MAIT1_04159"/>
<protein>
    <recommendedName>
        <fullName evidence="4 14">Acetolactate synthase</fullName>
        <ecNumber evidence="4 14">2.2.1.6</ecNumber>
    </recommendedName>
</protein>
<evidence type="ECO:0000256" key="5">
    <source>
        <dbReference type="ARBA" id="ARBA00022605"/>
    </source>
</evidence>
<keyword evidence="6" id="KW-0285">Flavoprotein</keyword>
<dbReference type="OrthoDB" id="4494979at2"/>
<dbReference type="GO" id="GO:0030976">
    <property type="term" value="F:thiamine pyrophosphate binding"/>
    <property type="evidence" value="ECO:0007669"/>
    <property type="project" value="UniProtKB-UniRule"/>
</dbReference>
<reference evidence="18 19" key="1">
    <citation type="journal article" date="2016" name="BMC Genomics">
        <title>Combined genomic and structural analyses of a cultured magnetotactic bacterium reveals its niche adaptation to a dynamic environment.</title>
        <authorList>
            <person name="Araujo A.C."/>
            <person name="Morillo V."/>
            <person name="Cypriano J."/>
            <person name="Teixeira L.C."/>
            <person name="Leao P."/>
            <person name="Lyra S."/>
            <person name="Almeida L.G."/>
            <person name="Bazylinski D.A."/>
            <person name="Vasconcellos A.T."/>
            <person name="Abreu F."/>
            <person name="Lins U."/>
        </authorList>
    </citation>
    <scope>NUCLEOTIDE SEQUENCE [LARGE SCALE GENOMIC DNA]</scope>
    <source>
        <strain evidence="18 19">IT-1</strain>
    </source>
</reference>
<sequence>MQLNGAQIVVECLLEQGVKSVFGYPGGAVLYIYDEIFKNKERIHHYLFRHEQGALHAADGYARATGEVGVALVTSGPGATNAVTGLATAYMDSIPMVCITGQVPVALIGNDAFQEADIVGITRSCTKHNYLVKDIKDLARVLREAFYIARTGRPGPVVVDIPKDITNQMFEFTPASGDPVIRSYKPTSEGHTGQIRKAVKLMANAKRPLLYTGGGVLLSNASDELTEMTRAWGAPITNTLMGLGAYPASDKQFVGMLGMHGTYEANMAVSRCDLLVAIGARFDDRVTGKISEFAPEAEIIHVDVDPTSISKNVAVDVPIVGDIKPVLEKMLPMVLEEKFQSKKPDLTDWWAEIDQWRKQDCLRYEQKEDVIEAQFVIQKLHELTNGNAIVATDVGQHQMWAAQFYGFEKPRRWLTSGGLGTMGYGLPAALGAQVAHPEETVVLISGEGSFQMNLQELATAFQYRLPVKIAILNNGFLGMVRQWQEFFYESRYAESVMEVTPDFMKLADAFGATGIRATHPKEVVPAIEKALATKGPVIMDFHVNREANVYPMVPAGAALNEMILL</sequence>
<dbReference type="UniPathway" id="UPA00047">
    <property type="reaction ID" value="UER00055"/>
</dbReference>